<name>A0ABP6MQC9_9ACTN</name>
<dbReference type="Proteomes" id="UP001501637">
    <property type="component" value="Unassembled WGS sequence"/>
</dbReference>
<reference evidence="2" key="1">
    <citation type="journal article" date="2019" name="Int. J. Syst. Evol. Microbiol.">
        <title>The Global Catalogue of Microorganisms (GCM) 10K type strain sequencing project: providing services to taxonomists for standard genome sequencing and annotation.</title>
        <authorList>
            <consortium name="The Broad Institute Genomics Platform"/>
            <consortium name="The Broad Institute Genome Sequencing Center for Infectious Disease"/>
            <person name="Wu L."/>
            <person name="Ma J."/>
        </authorList>
    </citation>
    <scope>NUCLEOTIDE SEQUENCE [LARGE SCALE GENOMIC DNA]</scope>
    <source>
        <strain evidence="2">JCM 9092</strain>
    </source>
</reference>
<evidence type="ECO:0000313" key="1">
    <source>
        <dbReference type="EMBL" id="GAA3122361.1"/>
    </source>
</evidence>
<keyword evidence="2" id="KW-1185">Reference proteome</keyword>
<dbReference type="EMBL" id="BAAAUG010000091">
    <property type="protein sequence ID" value="GAA3122361.1"/>
    <property type="molecule type" value="Genomic_DNA"/>
</dbReference>
<comment type="caution">
    <text evidence="1">The sequence shown here is derived from an EMBL/GenBank/DDBJ whole genome shotgun (WGS) entry which is preliminary data.</text>
</comment>
<proteinExistence type="predicted"/>
<gene>
    <name evidence="1" type="ORF">GCM10010449_50290</name>
</gene>
<sequence length="498" mass="54671">MSCARAPSAEAGERDRNEFVVTKSKSGILLAVAFGVTAGSWDWGIELSNLGSSLAIGFWTGGLCVSEVSGPLTGLALRQSRCDVHHGLMENEDDLSVVMISVDRGSDTFVLVRSDGKEARLPLRSPLFEPTSLLRRVSYPPSLEGLVVETLKGDSIVFELPCFDRSDQLAGRLVIYLDQNKWRLVSDAMSGRQSGTSDDRAAALRLVQWSAERKIILPASAGHYYETTKWSNAEGRYRLGLSILQFSRGWQLRDPLQVWRDELRLMFRAEIGQSEIVAPVVTLEPNTLHSASRGVVAPPAPADFPPQAAFQHEALVSALSLIDTMLDSEGGERGPEVGWTEANQNFSDWLDAHGGDAQQKRKAIDAWLLSDLQNKVAEESFAAGLTPEQLKAWGTGSQSVQKLSSLPALGLFREMLHERHLNRGTTWKPNDVIDMVYLSCAAGYSDFVVCERQMREPLARGAKRLERSAQVFRSLTEAVSAIEVALETRARDESGSAV</sequence>
<accession>A0ABP6MQC9</accession>
<organism evidence="1 2">
    <name type="scientific">Streptomyces rectiviolaceus</name>
    <dbReference type="NCBI Taxonomy" id="332591"/>
    <lineage>
        <taxon>Bacteria</taxon>
        <taxon>Bacillati</taxon>
        <taxon>Actinomycetota</taxon>
        <taxon>Actinomycetes</taxon>
        <taxon>Kitasatosporales</taxon>
        <taxon>Streptomycetaceae</taxon>
        <taxon>Streptomyces</taxon>
    </lineage>
</organism>
<evidence type="ECO:0000313" key="2">
    <source>
        <dbReference type="Proteomes" id="UP001501637"/>
    </source>
</evidence>
<protein>
    <submittedName>
        <fullName evidence="1">Uncharacterized protein</fullName>
    </submittedName>
</protein>